<dbReference type="InterPro" id="IPR036282">
    <property type="entry name" value="Glutathione-S-Trfase_C_sf"/>
</dbReference>
<proteinExistence type="inferred from homology"/>
<sequence>MVQYTLTYFDIRGLGEPIRVLFKYAGVEFKDVRIKHADWPKIKPKTPTGKLPYLEIDGKILPESGAILRYLARQFKLNGVNELETAFAESTFDTYRDFQTAIRPWFFAVAGFAEGNVEQLFKDVYIPNRDTAFKHLGAVLAKSKSGFVVDSGVTYVDLFIAEHITTLLSIDPSFEKAFPKIVAYRKKVHALPKIKDYIASRNNSKF</sequence>
<dbReference type="SUPFAM" id="SSF52833">
    <property type="entry name" value="Thioredoxin-like"/>
    <property type="match status" value="1"/>
</dbReference>
<dbReference type="SFLD" id="SFLDG00363">
    <property type="entry name" value="AMPS_(cytGST):_Alpha-__Mu-__Pi"/>
    <property type="match status" value="1"/>
</dbReference>
<dbReference type="GO" id="GO:0004602">
    <property type="term" value="F:glutathione peroxidase activity"/>
    <property type="evidence" value="ECO:0007669"/>
    <property type="project" value="UniProtKB-ARBA"/>
</dbReference>
<dbReference type="CDD" id="cd03039">
    <property type="entry name" value="GST_N_Sigma_like"/>
    <property type="match status" value="1"/>
</dbReference>
<evidence type="ECO:0000256" key="5">
    <source>
        <dbReference type="ARBA" id="ARBA00078118"/>
    </source>
</evidence>
<dbReference type="Proteomes" id="UP000492821">
    <property type="component" value="Unassembled WGS sequence"/>
</dbReference>
<dbReference type="FunFam" id="3.40.30.10:FF:000035">
    <property type="entry name" value="hematopoietic prostaglandin D synthase"/>
    <property type="match status" value="1"/>
</dbReference>
<dbReference type="PROSITE" id="PS50405">
    <property type="entry name" value="GST_CTER"/>
    <property type="match status" value="1"/>
</dbReference>
<dbReference type="PANTHER" id="PTHR11571:SF256">
    <property type="entry name" value="GST C-TERMINAL DOMAIN-CONTAINING PROTEIN-RELATED"/>
    <property type="match status" value="1"/>
</dbReference>
<dbReference type="InterPro" id="IPR004045">
    <property type="entry name" value="Glutathione_S-Trfase_N"/>
</dbReference>
<dbReference type="SMR" id="A0A7E4UN67"/>
<dbReference type="GO" id="GO:0005737">
    <property type="term" value="C:cytoplasm"/>
    <property type="evidence" value="ECO:0007669"/>
    <property type="project" value="UniProtKB-ARBA"/>
</dbReference>
<dbReference type="Gene3D" id="1.20.1050.10">
    <property type="match status" value="1"/>
</dbReference>
<dbReference type="PROSITE" id="PS50404">
    <property type="entry name" value="GST_NTER"/>
    <property type="match status" value="1"/>
</dbReference>
<protein>
    <recommendedName>
        <fullName evidence="1">glutathione transferase</fullName>
        <ecNumber evidence="1">2.5.1.18</ecNumber>
    </recommendedName>
    <alternativeName>
        <fullName evidence="5">GST class-sigma</fullName>
    </alternativeName>
</protein>
<dbReference type="GO" id="GO:0006749">
    <property type="term" value="P:glutathione metabolic process"/>
    <property type="evidence" value="ECO:0007669"/>
    <property type="project" value="TreeGrafter"/>
</dbReference>
<dbReference type="AlphaFoldDB" id="A0A7E4UN67"/>
<evidence type="ECO:0000256" key="3">
    <source>
        <dbReference type="ARBA" id="ARBA00038317"/>
    </source>
</evidence>
<dbReference type="EC" id="2.5.1.18" evidence="1"/>
<evidence type="ECO:0000313" key="8">
    <source>
        <dbReference type="Proteomes" id="UP000492821"/>
    </source>
</evidence>
<evidence type="ECO:0000256" key="2">
    <source>
        <dbReference type="ARBA" id="ARBA00022679"/>
    </source>
</evidence>
<dbReference type="PANTHER" id="PTHR11571">
    <property type="entry name" value="GLUTATHIONE S-TRANSFERASE"/>
    <property type="match status" value="1"/>
</dbReference>
<dbReference type="InterPro" id="IPR040079">
    <property type="entry name" value="Glutathione_S-Trfase"/>
</dbReference>
<evidence type="ECO:0000259" key="7">
    <source>
        <dbReference type="PROSITE" id="PS50405"/>
    </source>
</evidence>
<evidence type="ECO:0000313" key="9">
    <source>
        <dbReference type="WBParaSite" id="Pan_g1076.t1"/>
    </source>
</evidence>
<dbReference type="Gene3D" id="3.40.30.10">
    <property type="entry name" value="Glutaredoxin"/>
    <property type="match status" value="1"/>
</dbReference>
<keyword evidence="2" id="KW-0808">Transferase</keyword>
<evidence type="ECO:0000256" key="1">
    <source>
        <dbReference type="ARBA" id="ARBA00012452"/>
    </source>
</evidence>
<dbReference type="SUPFAM" id="SSF47616">
    <property type="entry name" value="GST C-terminal domain-like"/>
    <property type="match status" value="1"/>
</dbReference>
<keyword evidence="8" id="KW-1185">Reference proteome</keyword>
<dbReference type="Pfam" id="PF02798">
    <property type="entry name" value="GST_N"/>
    <property type="match status" value="1"/>
</dbReference>
<evidence type="ECO:0000256" key="4">
    <source>
        <dbReference type="ARBA" id="ARBA00047960"/>
    </source>
</evidence>
<feature type="domain" description="GST C-terminal" evidence="7">
    <location>
        <begin position="81"/>
        <end position="206"/>
    </location>
</feature>
<dbReference type="InterPro" id="IPR004046">
    <property type="entry name" value="GST_C"/>
</dbReference>
<comment type="similarity">
    <text evidence="3">Belongs to the GST superfamily. Sigma family.</text>
</comment>
<dbReference type="GO" id="GO:0004364">
    <property type="term" value="F:glutathione transferase activity"/>
    <property type="evidence" value="ECO:0007669"/>
    <property type="project" value="UniProtKB-EC"/>
</dbReference>
<evidence type="ECO:0000259" key="6">
    <source>
        <dbReference type="PROSITE" id="PS50404"/>
    </source>
</evidence>
<reference evidence="8" key="1">
    <citation type="journal article" date="2013" name="Genetics">
        <title>The draft genome and transcriptome of Panagrellus redivivus are shaped by the harsh demands of a free-living lifestyle.</title>
        <authorList>
            <person name="Srinivasan J."/>
            <person name="Dillman A.R."/>
            <person name="Macchietto M.G."/>
            <person name="Heikkinen L."/>
            <person name="Lakso M."/>
            <person name="Fracchia K.M."/>
            <person name="Antoshechkin I."/>
            <person name="Mortazavi A."/>
            <person name="Wong G."/>
            <person name="Sternberg P.W."/>
        </authorList>
    </citation>
    <scope>NUCLEOTIDE SEQUENCE [LARGE SCALE GENOMIC DNA]</scope>
    <source>
        <strain evidence="8">MT8872</strain>
    </source>
</reference>
<dbReference type="InterPro" id="IPR036249">
    <property type="entry name" value="Thioredoxin-like_sf"/>
</dbReference>
<name>A0A7E4UN67_PANRE</name>
<organism evidence="8 9">
    <name type="scientific">Panagrellus redivivus</name>
    <name type="common">Microworm</name>
    <dbReference type="NCBI Taxonomy" id="6233"/>
    <lineage>
        <taxon>Eukaryota</taxon>
        <taxon>Metazoa</taxon>
        <taxon>Ecdysozoa</taxon>
        <taxon>Nematoda</taxon>
        <taxon>Chromadorea</taxon>
        <taxon>Rhabditida</taxon>
        <taxon>Tylenchina</taxon>
        <taxon>Panagrolaimomorpha</taxon>
        <taxon>Panagrolaimoidea</taxon>
        <taxon>Panagrolaimidae</taxon>
        <taxon>Panagrellus</taxon>
    </lineage>
</organism>
<dbReference type="Pfam" id="PF14497">
    <property type="entry name" value="GST_C_3"/>
    <property type="match status" value="1"/>
</dbReference>
<dbReference type="InterPro" id="IPR010987">
    <property type="entry name" value="Glutathione-S-Trfase_C-like"/>
</dbReference>
<dbReference type="FunFam" id="1.20.1050.10:FF:000031">
    <property type="entry name" value="Glutathione S-Transferase"/>
    <property type="match status" value="1"/>
</dbReference>
<dbReference type="InterPro" id="IPR050213">
    <property type="entry name" value="GST_superfamily"/>
</dbReference>
<accession>A0A7E4UN67</accession>
<dbReference type="SFLD" id="SFLDS00019">
    <property type="entry name" value="Glutathione_Transferase_(cytos"/>
    <property type="match status" value="1"/>
</dbReference>
<comment type="catalytic activity">
    <reaction evidence="4">
        <text>RX + glutathione = an S-substituted glutathione + a halide anion + H(+)</text>
        <dbReference type="Rhea" id="RHEA:16437"/>
        <dbReference type="ChEBI" id="CHEBI:15378"/>
        <dbReference type="ChEBI" id="CHEBI:16042"/>
        <dbReference type="ChEBI" id="CHEBI:17792"/>
        <dbReference type="ChEBI" id="CHEBI:57925"/>
        <dbReference type="ChEBI" id="CHEBI:90779"/>
        <dbReference type="EC" id="2.5.1.18"/>
    </reaction>
</comment>
<reference evidence="9" key="2">
    <citation type="submission" date="2020-10" db="UniProtKB">
        <authorList>
            <consortium name="WormBaseParasite"/>
        </authorList>
    </citation>
    <scope>IDENTIFICATION</scope>
</reference>
<dbReference type="SFLD" id="SFLDG01205">
    <property type="entry name" value="AMPS.1"/>
    <property type="match status" value="1"/>
</dbReference>
<dbReference type="WBParaSite" id="Pan_g1076.t1">
    <property type="protein sequence ID" value="Pan_g1076.t1"/>
    <property type="gene ID" value="Pan_g1076"/>
</dbReference>
<feature type="domain" description="GST N-terminal" evidence="6">
    <location>
        <begin position="2"/>
        <end position="79"/>
    </location>
</feature>
<dbReference type="CDD" id="cd03192">
    <property type="entry name" value="GST_C_Sigma_like"/>
    <property type="match status" value="1"/>
</dbReference>